<accession>A0A937RNJ7</accession>
<dbReference type="CDD" id="cd07374">
    <property type="entry name" value="CYTH-like_Pase"/>
    <property type="match status" value="1"/>
</dbReference>
<organism evidence="4 5">
    <name type="scientific">Frankia nepalensis</name>
    <dbReference type="NCBI Taxonomy" id="1836974"/>
    <lineage>
        <taxon>Bacteria</taxon>
        <taxon>Bacillati</taxon>
        <taxon>Actinomycetota</taxon>
        <taxon>Actinomycetes</taxon>
        <taxon>Frankiales</taxon>
        <taxon>Frankiaceae</taxon>
        <taxon>Frankia</taxon>
    </lineage>
</organism>
<keyword evidence="5" id="KW-1185">Reference proteome</keyword>
<dbReference type="Gene3D" id="1.40.20.10">
    <property type="entry name" value="CHAD domain"/>
    <property type="match status" value="1"/>
</dbReference>
<dbReference type="RefSeq" id="WP_203001392.1">
    <property type="nucleotide sequence ID" value="NZ_JADWYU010000138.1"/>
</dbReference>
<evidence type="ECO:0000313" key="4">
    <source>
        <dbReference type="EMBL" id="MBL7629738.1"/>
    </source>
</evidence>
<dbReference type="Proteomes" id="UP000604475">
    <property type="component" value="Unassembled WGS sequence"/>
</dbReference>
<dbReference type="PANTHER" id="PTHR39339:SF1">
    <property type="entry name" value="CHAD DOMAIN-CONTAINING PROTEIN"/>
    <property type="match status" value="1"/>
</dbReference>
<reference evidence="4" key="1">
    <citation type="submission" date="2020-12" db="EMBL/GenBank/DDBJ databases">
        <title>Genomic characterization of non-nitrogen-fixing Frankia strains.</title>
        <authorList>
            <person name="Carlos-Shanley C."/>
            <person name="Guerra T."/>
            <person name="Hahn D."/>
        </authorList>
    </citation>
    <scope>NUCLEOTIDE SEQUENCE</scope>
    <source>
        <strain evidence="4">CN6</strain>
    </source>
</reference>
<protein>
    <submittedName>
        <fullName evidence="4">CYTH and CHAD domain-containing protein</fullName>
    </submittedName>
</protein>
<dbReference type="SMART" id="SM01118">
    <property type="entry name" value="CYTH"/>
    <property type="match status" value="1"/>
</dbReference>
<feature type="domain" description="CYTH" evidence="2">
    <location>
        <begin position="4"/>
        <end position="222"/>
    </location>
</feature>
<sequence length="543" mass="58888">MGGQLEIERKYAVEQGFSLPRLDEACRDSGVAATSEPATFTQEAVYYDSEDLRLARAKVTLRRRTGGTDDGWHLKLPALAGAREEIHRPLEAGEPDGRGVAHSAPPADLLDIVFLQLRGAEVGPVARLVTTRTATRLLDPAGAALAEVVDDEVHAQTLGERTVLTRWREIEVEILGHAASGGTAAAGNGSRAASADDLLDAVGTVLRRAGATDAPHGSKLAHVLSLAGTAPPEPSPAPKPRGRRKRRAAPLAGEVLRDYLVAQVEALRAADPRVRMDEPDAVHKMRVATRRMRSTLRTFAPLFPTDLVTHLDRELGDLAGALSGARDNEVQLEYFDGRLASLPPELVRGPVEESLAAHLRTGMEEGRTAALAALRDERYLVLLVDLEDLVQAPLTTRARREAATELPKLVRAADQRFARKVAKAAATPQGHDRDELLHSARKQAKRLRYAGEALTPVFGADAKTLAKISEEAQEFLGTHQDATVAAGLLRAWGIEAQESGEPTAFTYGLLLGLEELRARTAERDFFDAWPALSHPRHRRWLKA</sequence>
<evidence type="ECO:0000313" key="5">
    <source>
        <dbReference type="Proteomes" id="UP000604475"/>
    </source>
</evidence>
<name>A0A937RNJ7_9ACTN</name>
<dbReference type="Pfam" id="PF05235">
    <property type="entry name" value="CHAD"/>
    <property type="match status" value="1"/>
</dbReference>
<dbReference type="InterPro" id="IPR007899">
    <property type="entry name" value="CHAD_dom"/>
</dbReference>
<dbReference type="InterPro" id="IPR033469">
    <property type="entry name" value="CYTH-like_dom_sf"/>
</dbReference>
<evidence type="ECO:0000259" key="3">
    <source>
        <dbReference type="PROSITE" id="PS51708"/>
    </source>
</evidence>
<dbReference type="PROSITE" id="PS51708">
    <property type="entry name" value="CHAD"/>
    <property type="match status" value="1"/>
</dbReference>
<dbReference type="SMART" id="SM00880">
    <property type="entry name" value="CHAD"/>
    <property type="match status" value="1"/>
</dbReference>
<dbReference type="PANTHER" id="PTHR39339">
    <property type="entry name" value="SLR1444 PROTEIN"/>
    <property type="match status" value="1"/>
</dbReference>
<gene>
    <name evidence="4" type="ORF">I7412_21700</name>
</gene>
<dbReference type="InterPro" id="IPR023577">
    <property type="entry name" value="CYTH_domain"/>
</dbReference>
<dbReference type="InterPro" id="IPR038186">
    <property type="entry name" value="CHAD_dom_sf"/>
</dbReference>
<evidence type="ECO:0000259" key="2">
    <source>
        <dbReference type="PROSITE" id="PS51707"/>
    </source>
</evidence>
<dbReference type="EMBL" id="JAEACQ010000236">
    <property type="protein sequence ID" value="MBL7629738.1"/>
    <property type="molecule type" value="Genomic_DNA"/>
</dbReference>
<feature type="region of interest" description="Disordered" evidence="1">
    <location>
        <begin position="225"/>
        <end position="248"/>
    </location>
</feature>
<dbReference type="Pfam" id="PF01928">
    <property type="entry name" value="CYTH"/>
    <property type="match status" value="1"/>
</dbReference>
<proteinExistence type="predicted"/>
<dbReference type="AlphaFoldDB" id="A0A937RNJ7"/>
<comment type="caution">
    <text evidence="4">The sequence shown here is derived from an EMBL/GenBank/DDBJ whole genome shotgun (WGS) entry which is preliminary data.</text>
</comment>
<feature type="domain" description="CHAD" evidence="3">
    <location>
        <begin position="249"/>
        <end position="534"/>
    </location>
</feature>
<dbReference type="SUPFAM" id="SSF55154">
    <property type="entry name" value="CYTH-like phosphatases"/>
    <property type="match status" value="1"/>
</dbReference>
<dbReference type="Gene3D" id="2.40.320.10">
    <property type="entry name" value="Hypothetical Protein Pfu-838710-001"/>
    <property type="match status" value="1"/>
</dbReference>
<evidence type="ECO:0000256" key="1">
    <source>
        <dbReference type="SAM" id="MobiDB-lite"/>
    </source>
</evidence>
<dbReference type="PROSITE" id="PS51707">
    <property type="entry name" value="CYTH"/>
    <property type="match status" value="1"/>
</dbReference>